<reference evidence="2" key="1">
    <citation type="journal article" date="2023" name="Nat. Plants">
        <title>Single-cell RNA sequencing provides a high-resolution roadmap for understanding the multicellular compartmentation of specialized metabolism.</title>
        <authorList>
            <person name="Sun S."/>
            <person name="Shen X."/>
            <person name="Li Y."/>
            <person name="Li Y."/>
            <person name="Wang S."/>
            <person name="Li R."/>
            <person name="Zhang H."/>
            <person name="Shen G."/>
            <person name="Guo B."/>
            <person name="Wei J."/>
            <person name="Xu J."/>
            <person name="St-Pierre B."/>
            <person name="Chen S."/>
            <person name="Sun C."/>
        </authorList>
    </citation>
    <scope>NUCLEOTIDE SEQUENCE [LARGE SCALE GENOMIC DNA]</scope>
</reference>
<accession>A0ACB9ZWQ8</accession>
<comment type="caution">
    <text evidence="1">The sequence shown here is derived from an EMBL/GenBank/DDBJ whole genome shotgun (WGS) entry which is preliminary data.</text>
</comment>
<organism evidence="1 2">
    <name type="scientific">Catharanthus roseus</name>
    <name type="common">Madagascar periwinkle</name>
    <name type="synonym">Vinca rosea</name>
    <dbReference type="NCBI Taxonomy" id="4058"/>
    <lineage>
        <taxon>Eukaryota</taxon>
        <taxon>Viridiplantae</taxon>
        <taxon>Streptophyta</taxon>
        <taxon>Embryophyta</taxon>
        <taxon>Tracheophyta</taxon>
        <taxon>Spermatophyta</taxon>
        <taxon>Magnoliopsida</taxon>
        <taxon>eudicotyledons</taxon>
        <taxon>Gunneridae</taxon>
        <taxon>Pentapetalae</taxon>
        <taxon>asterids</taxon>
        <taxon>lamiids</taxon>
        <taxon>Gentianales</taxon>
        <taxon>Apocynaceae</taxon>
        <taxon>Rauvolfioideae</taxon>
        <taxon>Vinceae</taxon>
        <taxon>Catharanthinae</taxon>
        <taxon>Catharanthus</taxon>
    </lineage>
</organism>
<evidence type="ECO:0000313" key="2">
    <source>
        <dbReference type="Proteomes" id="UP001060085"/>
    </source>
</evidence>
<gene>
    <name evidence="1" type="ORF">M9H77_30255</name>
</gene>
<sequence length="240" mass="27425">MSISITALPVSQDNIMVTPLKENEGQEEMKRTNDHDKEESNVLEEGRRHNLHLDTRKSSTLDLSTKVSLRLQIEDIKDNNKLTPTWSTNDLLNLHVPKDISKDPEVKILSISIKCPGRPEIVLAEPFVSSPKACLFTLKEGCKYRLKFSFIVSNKDVVGLKYINTLWKAGVRVDKTEAILGSFRPKEEPYSYELNEDTTPSGMFVRGLYCAKIKVVDNKGKCYLDIKYYFEIQKNWPLSP</sequence>
<protein>
    <submittedName>
        <fullName evidence="1">Uncharacterized protein</fullName>
    </submittedName>
</protein>
<dbReference type="Proteomes" id="UP001060085">
    <property type="component" value="Linkage Group LG07"/>
</dbReference>
<name>A0ACB9ZWQ8_CATRO</name>
<dbReference type="EMBL" id="CM044707">
    <property type="protein sequence ID" value="KAI5653068.1"/>
    <property type="molecule type" value="Genomic_DNA"/>
</dbReference>
<proteinExistence type="predicted"/>
<evidence type="ECO:0000313" key="1">
    <source>
        <dbReference type="EMBL" id="KAI5653068.1"/>
    </source>
</evidence>
<keyword evidence="2" id="KW-1185">Reference proteome</keyword>